<dbReference type="RefSeq" id="WP_072359000.1">
    <property type="nucleotide sequence ID" value="NZ_FXBN01000001.1"/>
</dbReference>
<dbReference type="Proteomes" id="UP000185713">
    <property type="component" value="Unassembled WGS sequence"/>
</dbReference>
<reference evidence="4 8" key="4">
    <citation type="submission" date="2018-10" db="EMBL/GenBank/DDBJ databases">
        <title>Cultivation of a novel Methanohalophilus strain from Kebrit Deep of the Red Sea and a genomic comparison of members of the genus Methanohalophilus.</title>
        <authorList>
            <person name="Guan Y."/>
            <person name="Ngugi D.K."/>
            <person name="Stingl U."/>
        </authorList>
    </citation>
    <scope>NUCLEOTIDE SEQUENCE [LARGE SCALE GENOMIC DNA]</scope>
    <source>
        <strain evidence="4 8">DSM 7471</strain>
    </source>
</reference>
<dbReference type="InterPro" id="IPR035985">
    <property type="entry name" value="Ubiquitin-activating_enz"/>
</dbReference>
<name>A0A1L9C5V4_9EURY</name>
<reference evidence="7" key="3">
    <citation type="submission" date="2017-04" db="EMBL/GenBank/DDBJ databases">
        <authorList>
            <person name="Varghese N."/>
            <person name="Submissions S."/>
        </authorList>
    </citation>
    <scope>NUCLEOTIDE SEQUENCE [LARGE SCALE GENOMIC DNA]</scope>
    <source>
        <strain evidence="7">FDF-1</strain>
    </source>
</reference>
<accession>A0A1L9C5V4</accession>
<comment type="similarity">
    <text evidence="1">Belongs to the HesA/MoeB/ThiF family.</text>
</comment>
<evidence type="ECO:0000313" key="3">
    <source>
        <dbReference type="EMBL" id="OJH49877.1"/>
    </source>
</evidence>
<evidence type="ECO:0000256" key="1">
    <source>
        <dbReference type="ARBA" id="ARBA00009919"/>
    </source>
</evidence>
<organism evidence="3 6">
    <name type="scientific">Methanohalophilus portucalensis FDF-1</name>
    <dbReference type="NCBI Taxonomy" id="523843"/>
    <lineage>
        <taxon>Archaea</taxon>
        <taxon>Methanobacteriati</taxon>
        <taxon>Methanobacteriota</taxon>
        <taxon>Stenosarchaea group</taxon>
        <taxon>Methanomicrobia</taxon>
        <taxon>Methanosarcinales</taxon>
        <taxon>Methanosarcinaceae</taxon>
        <taxon>Methanohalophilus</taxon>
    </lineage>
</organism>
<feature type="domain" description="THIF-type NAD/FAD binding fold" evidence="2">
    <location>
        <begin position="10"/>
        <end position="236"/>
    </location>
</feature>
<gene>
    <name evidence="4" type="ORF">EFE41_01645</name>
    <name evidence="3" type="ORF">MPF_0665</name>
    <name evidence="5" type="ORF">SAMN06264941_0679</name>
</gene>
<dbReference type="InterPro" id="IPR000594">
    <property type="entry name" value="ThiF_NAD_FAD-bd"/>
</dbReference>
<protein>
    <submittedName>
        <fullName evidence="5">Adenylyltransferase and sulfurtransferase</fullName>
    </submittedName>
    <submittedName>
        <fullName evidence="4">HesA/MoeB/ThiF family protein</fullName>
    </submittedName>
    <submittedName>
        <fullName evidence="3">UBA/THIF-type NAD/FAD binding protein</fullName>
    </submittedName>
</protein>
<dbReference type="CDD" id="cd00757">
    <property type="entry name" value="ThiF_MoeB_HesA_family"/>
    <property type="match status" value="1"/>
</dbReference>
<dbReference type="EMBL" id="RJJH01000001">
    <property type="protein sequence ID" value="RNI13311.1"/>
    <property type="molecule type" value="Genomic_DNA"/>
</dbReference>
<keyword evidence="5" id="KW-0548">Nucleotidyltransferase</keyword>
<dbReference type="OrthoDB" id="7915at2157"/>
<dbReference type="SUPFAM" id="SSF69572">
    <property type="entry name" value="Activating enzymes of the ubiquitin-like proteins"/>
    <property type="match status" value="1"/>
</dbReference>
<dbReference type="PANTHER" id="PTHR10953">
    <property type="entry name" value="UBIQUITIN-ACTIVATING ENZYME E1"/>
    <property type="match status" value="1"/>
</dbReference>
<reference evidence="5" key="2">
    <citation type="submission" date="2017-04" db="EMBL/GenBank/DDBJ databases">
        <authorList>
            <person name="Afonso C.L."/>
            <person name="Miller P.J."/>
            <person name="Scott M.A."/>
            <person name="Spackman E."/>
            <person name="Goraichik I."/>
            <person name="Dimitrov K.M."/>
            <person name="Suarez D.L."/>
            <person name="Swayne D.E."/>
        </authorList>
    </citation>
    <scope>NUCLEOTIDE SEQUENCE [LARGE SCALE GENOMIC DNA]</scope>
    <source>
        <strain evidence="5">FDF-1</strain>
    </source>
</reference>
<reference evidence="3 6" key="1">
    <citation type="submission" date="2014-12" db="EMBL/GenBank/DDBJ databases">
        <title>The genome sequence of Methanohalophilus portucalensis strain FDF1.</title>
        <authorList>
            <person name="Lai M.-C."/>
            <person name="Lai S.-J."/>
        </authorList>
    </citation>
    <scope>NUCLEOTIDE SEQUENCE [LARGE SCALE GENOMIC DNA]</scope>
    <source>
        <strain evidence="3 6">FDF-1</strain>
    </source>
</reference>
<evidence type="ECO:0000259" key="2">
    <source>
        <dbReference type="Pfam" id="PF00899"/>
    </source>
</evidence>
<evidence type="ECO:0000313" key="5">
    <source>
        <dbReference type="EMBL" id="SMH33254.1"/>
    </source>
</evidence>
<dbReference type="GO" id="GO:0005737">
    <property type="term" value="C:cytoplasm"/>
    <property type="evidence" value="ECO:0007669"/>
    <property type="project" value="TreeGrafter"/>
</dbReference>
<dbReference type="EMBL" id="FXBN01000001">
    <property type="protein sequence ID" value="SMH33254.1"/>
    <property type="molecule type" value="Genomic_DNA"/>
</dbReference>
<dbReference type="Pfam" id="PF00899">
    <property type="entry name" value="ThiF"/>
    <property type="match status" value="1"/>
</dbReference>
<dbReference type="PANTHER" id="PTHR10953:SF102">
    <property type="entry name" value="ADENYLYLTRANSFERASE AND SULFURTRANSFERASE MOCS3"/>
    <property type="match status" value="1"/>
</dbReference>
<dbReference type="STRING" id="523843.SAMN06264941_0679"/>
<keyword evidence="7" id="KW-1185">Reference proteome</keyword>
<evidence type="ECO:0000313" key="8">
    <source>
        <dbReference type="Proteomes" id="UP000278252"/>
    </source>
</evidence>
<dbReference type="EMBL" id="JWTK01000002">
    <property type="protein sequence ID" value="OJH49877.1"/>
    <property type="molecule type" value="Genomic_DNA"/>
</dbReference>
<dbReference type="InterPro" id="IPR045886">
    <property type="entry name" value="ThiF/MoeB/HesA"/>
</dbReference>
<dbReference type="FunFam" id="3.40.50.720:FF:000080">
    <property type="entry name" value="Thiazole biosynthesis adenylyltransferase ThiF"/>
    <property type="match status" value="1"/>
</dbReference>
<sequence length="241" mass="26633">MLDDIERKLYSRQIMMFGEEGQEKLKNATVLVAGCGGLGSPIIHYLAVAGIGHIRFVDKDTVEMSNLNRQILHWHRDIGKGKSQSAEEKLAELNPNIELEAFNTEISAENIDELIQGADIIVDALDNYETRMLLNRAAIRQSVPLVHGAVHGFHGQLTTVIPGKTPCIECLIPEKPPKEVFPIIGCTAGVVGTIQANEVIKYLLDEEGLHTGHIVIWDGKNGTLEKMRICRRPDCPECGHL</sequence>
<dbReference type="GO" id="GO:0008641">
    <property type="term" value="F:ubiquitin-like modifier activating enzyme activity"/>
    <property type="evidence" value="ECO:0007669"/>
    <property type="project" value="InterPro"/>
</dbReference>
<dbReference type="Proteomes" id="UP000278252">
    <property type="component" value="Unassembled WGS sequence"/>
</dbReference>
<dbReference type="Proteomes" id="UP000193969">
    <property type="component" value="Unassembled WGS sequence"/>
</dbReference>
<evidence type="ECO:0000313" key="4">
    <source>
        <dbReference type="EMBL" id="RNI13311.1"/>
    </source>
</evidence>
<dbReference type="Gene3D" id="3.40.50.720">
    <property type="entry name" value="NAD(P)-binding Rossmann-like Domain"/>
    <property type="match status" value="1"/>
</dbReference>
<keyword evidence="5" id="KW-0808">Transferase</keyword>
<evidence type="ECO:0000313" key="7">
    <source>
        <dbReference type="Proteomes" id="UP000193969"/>
    </source>
</evidence>
<dbReference type="AlphaFoldDB" id="A0A1L9C5V4"/>
<dbReference type="GO" id="GO:0004792">
    <property type="term" value="F:thiosulfate-cyanide sulfurtransferase activity"/>
    <property type="evidence" value="ECO:0007669"/>
    <property type="project" value="TreeGrafter"/>
</dbReference>
<dbReference type="GO" id="GO:0016779">
    <property type="term" value="F:nucleotidyltransferase activity"/>
    <property type="evidence" value="ECO:0007669"/>
    <property type="project" value="UniProtKB-KW"/>
</dbReference>
<evidence type="ECO:0000313" key="6">
    <source>
        <dbReference type="Proteomes" id="UP000185713"/>
    </source>
</evidence>
<proteinExistence type="inferred from homology"/>